<evidence type="ECO:0000259" key="18">
    <source>
        <dbReference type="PROSITE" id="PS50885"/>
    </source>
</evidence>
<evidence type="ECO:0000256" key="10">
    <source>
        <dbReference type="ARBA" id="ARBA00022840"/>
    </source>
</evidence>
<dbReference type="CDD" id="cd00082">
    <property type="entry name" value="HisKA"/>
    <property type="match status" value="1"/>
</dbReference>
<name>A0ABW3NGC2_9BACI</name>
<evidence type="ECO:0000256" key="14">
    <source>
        <dbReference type="SAM" id="Phobius"/>
    </source>
</evidence>
<dbReference type="Pfam" id="PF02518">
    <property type="entry name" value="HATPase_c"/>
    <property type="match status" value="1"/>
</dbReference>
<dbReference type="EMBL" id="JBHTKK010000013">
    <property type="protein sequence ID" value="MFD1066632.1"/>
    <property type="molecule type" value="Genomic_DNA"/>
</dbReference>
<evidence type="ECO:0000256" key="12">
    <source>
        <dbReference type="ARBA" id="ARBA00023012"/>
    </source>
</evidence>
<evidence type="ECO:0000313" key="20">
    <source>
        <dbReference type="Proteomes" id="UP001597041"/>
    </source>
</evidence>
<dbReference type="Pfam" id="PF00989">
    <property type="entry name" value="PAS"/>
    <property type="match status" value="1"/>
</dbReference>
<evidence type="ECO:0000256" key="7">
    <source>
        <dbReference type="ARBA" id="ARBA00022692"/>
    </source>
</evidence>
<feature type="domain" description="Histidine kinase" evidence="15">
    <location>
        <begin position="385"/>
        <end position="602"/>
    </location>
</feature>
<feature type="domain" description="HAMP" evidence="18">
    <location>
        <begin position="206"/>
        <end position="258"/>
    </location>
</feature>
<dbReference type="CDD" id="cd06225">
    <property type="entry name" value="HAMP"/>
    <property type="match status" value="1"/>
</dbReference>
<gene>
    <name evidence="19" type="primary">walK</name>
    <name evidence="19" type="ORF">ACFQ19_11410</name>
</gene>
<dbReference type="PROSITE" id="PS50885">
    <property type="entry name" value="HAMP"/>
    <property type="match status" value="1"/>
</dbReference>
<dbReference type="Gene3D" id="3.30.450.20">
    <property type="entry name" value="PAS domain"/>
    <property type="match status" value="2"/>
</dbReference>
<dbReference type="InterPro" id="IPR003661">
    <property type="entry name" value="HisK_dim/P_dom"/>
</dbReference>
<dbReference type="NCBIfam" id="TIGR00229">
    <property type="entry name" value="sensory_box"/>
    <property type="match status" value="1"/>
</dbReference>
<dbReference type="InterPro" id="IPR013767">
    <property type="entry name" value="PAS_fold"/>
</dbReference>
<evidence type="ECO:0000256" key="4">
    <source>
        <dbReference type="ARBA" id="ARBA00022475"/>
    </source>
</evidence>
<protein>
    <recommendedName>
        <fullName evidence="3">histidine kinase</fullName>
        <ecNumber evidence="3">2.7.13.3</ecNumber>
    </recommendedName>
</protein>
<dbReference type="Pfam" id="PF23846">
    <property type="entry name" value="Cache_WalK"/>
    <property type="match status" value="1"/>
</dbReference>
<feature type="domain" description="PAC" evidence="17">
    <location>
        <begin position="327"/>
        <end position="381"/>
    </location>
</feature>
<dbReference type="GO" id="GO:0004673">
    <property type="term" value="F:protein histidine kinase activity"/>
    <property type="evidence" value="ECO:0007669"/>
    <property type="project" value="UniProtKB-EC"/>
</dbReference>
<dbReference type="SUPFAM" id="SSF55874">
    <property type="entry name" value="ATPase domain of HSP90 chaperone/DNA topoisomerase II/histidine kinase"/>
    <property type="match status" value="1"/>
</dbReference>
<evidence type="ECO:0000256" key="13">
    <source>
        <dbReference type="ARBA" id="ARBA00023136"/>
    </source>
</evidence>
<dbReference type="SMART" id="SM00387">
    <property type="entry name" value="HATPase_c"/>
    <property type="match status" value="1"/>
</dbReference>
<dbReference type="EC" id="2.7.13.3" evidence="3"/>
<dbReference type="Gene3D" id="1.10.8.500">
    <property type="entry name" value="HAMP domain in histidine kinase"/>
    <property type="match status" value="1"/>
</dbReference>
<dbReference type="InterPro" id="IPR003594">
    <property type="entry name" value="HATPase_dom"/>
</dbReference>
<reference evidence="20" key="1">
    <citation type="journal article" date="2019" name="Int. J. Syst. Evol. Microbiol.">
        <title>The Global Catalogue of Microorganisms (GCM) 10K type strain sequencing project: providing services to taxonomists for standard genome sequencing and annotation.</title>
        <authorList>
            <consortium name="The Broad Institute Genomics Platform"/>
            <consortium name="The Broad Institute Genome Sequencing Center for Infectious Disease"/>
            <person name="Wu L."/>
            <person name="Ma J."/>
        </authorList>
    </citation>
    <scope>NUCLEOTIDE SEQUENCE [LARGE SCALE GENOMIC DNA]</scope>
    <source>
        <strain evidence="20">CCUG 56608</strain>
    </source>
</reference>
<dbReference type="SMART" id="SM00388">
    <property type="entry name" value="HisKA"/>
    <property type="match status" value="1"/>
</dbReference>
<comment type="caution">
    <text evidence="19">The sequence shown here is derived from an EMBL/GenBank/DDBJ whole genome shotgun (WGS) entry which is preliminary data.</text>
</comment>
<dbReference type="SUPFAM" id="SSF55785">
    <property type="entry name" value="PYP-like sensor domain (PAS domain)"/>
    <property type="match status" value="1"/>
</dbReference>
<accession>A0ABW3NGC2</accession>
<dbReference type="PROSITE" id="PS50112">
    <property type="entry name" value="PAS"/>
    <property type="match status" value="1"/>
</dbReference>
<dbReference type="Gene3D" id="1.10.287.130">
    <property type="match status" value="1"/>
</dbReference>
<dbReference type="CDD" id="cd00130">
    <property type="entry name" value="PAS"/>
    <property type="match status" value="1"/>
</dbReference>
<keyword evidence="10" id="KW-0067">ATP-binding</keyword>
<dbReference type="PANTHER" id="PTHR45453">
    <property type="entry name" value="PHOSPHATE REGULON SENSOR PROTEIN PHOR"/>
    <property type="match status" value="1"/>
</dbReference>
<dbReference type="InterPro" id="IPR036097">
    <property type="entry name" value="HisK_dim/P_sf"/>
</dbReference>
<dbReference type="InterPro" id="IPR050351">
    <property type="entry name" value="BphY/WalK/GraS-like"/>
</dbReference>
<evidence type="ECO:0000259" key="17">
    <source>
        <dbReference type="PROSITE" id="PS50113"/>
    </source>
</evidence>
<keyword evidence="20" id="KW-1185">Reference proteome</keyword>
<dbReference type="NCBIfam" id="NF033092">
    <property type="entry name" value="HK_WalK"/>
    <property type="match status" value="1"/>
</dbReference>
<dbReference type="PROSITE" id="PS50109">
    <property type="entry name" value="HIS_KIN"/>
    <property type="match status" value="1"/>
</dbReference>
<keyword evidence="13 14" id="KW-0472">Membrane</keyword>
<comment type="subcellular location">
    <subcellularLocation>
        <location evidence="2">Cell membrane</location>
        <topology evidence="2">Multi-pass membrane protein</topology>
    </subcellularLocation>
</comment>
<dbReference type="SUPFAM" id="SSF47384">
    <property type="entry name" value="Homodimeric domain of signal transducing histidine kinase"/>
    <property type="match status" value="1"/>
</dbReference>
<dbReference type="Gene3D" id="3.30.565.10">
    <property type="entry name" value="Histidine kinase-like ATPase, C-terminal domain"/>
    <property type="match status" value="1"/>
</dbReference>
<keyword evidence="12" id="KW-0902">Two-component regulatory system</keyword>
<evidence type="ECO:0000259" key="15">
    <source>
        <dbReference type="PROSITE" id="PS50109"/>
    </source>
</evidence>
<dbReference type="InterPro" id="IPR035965">
    <property type="entry name" value="PAS-like_dom_sf"/>
</dbReference>
<feature type="domain" description="PAS" evidence="16">
    <location>
        <begin position="263"/>
        <end position="319"/>
    </location>
</feature>
<feature type="transmembrane region" description="Helical" evidence="14">
    <location>
        <begin position="12"/>
        <end position="33"/>
    </location>
</feature>
<dbReference type="InterPro" id="IPR005467">
    <property type="entry name" value="His_kinase_dom"/>
</dbReference>
<dbReference type="Pfam" id="PF00512">
    <property type="entry name" value="HisKA"/>
    <property type="match status" value="1"/>
</dbReference>
<dbReference type="Proteomes" id="UP001597041">
    <property type="component" value="Unassembled WGS sequence"/>
</dbReference>
<evidence type="ECO:0000259" key="16">
    <source>
        <dbReference type="PROSITE" id="PS50112"/>
    </source>
</evidence>
<dbReference type="Pfam" id="PF00672">
    <property type="entry name" value="HAMP"/>
    <property type="match status" value="1"/>
</dbReference>
<dbReference type="InterPro" id="IPR003660">
    <property type="entry name" value="HAMP_dom"/>
</dbReference>
<comment type="catalytic activity">
    <reaction evidence="1">
        <text>ATP + protein L-histidine = ADP + protein N-phospho-L-histidine.</text>
        <dbReference type="EC" id="2.7.13.3"/>
    </reaction>
</comment>
<evidence type="ECO:0000256" key="8">
    <source>
        <dbReference type="ARBA" id="ARBA00022741"/>
    </source>
</evidence>
<evidence type="ECO:0000256" key="5">
    <source>
        <dbReference type="ARBA" id="ARBA00022553"/>
    </source>
</evidence>
<dbReference type="PRINTS" id="PR00344">
    <property type="entry name" value="BCTRLSENSOR"/>
</dbReference>
<dbReference type="PANTHER" id="PTHR45453:SF1">
    <property type="entry name" value="PHOSPHATE REGULON SENSOR PROTEIN PHOR"/>
    <property type="match status" value="1"/>
</dbReference>
<dbReference type="SMART" id="SM00304">
    <property type="entry name" value="HAMP"/>
    <property type="match status" value="1"/>
</dbReference>
<dbReference type="InterPro" id="IPR036890">
    <property type="entry name" value="HATPase_C_sf"/>
</dbReference>
<dbReference type="InterPro" id="IPR057640">
    <property type="entry name" value="Cache_WalK"/>
</dbReference>
<dbReference type="SUPFAM" id="SSF158472">
    <property type="entry name" value="HAMP domain-like"/>
    <property type="match status" value="1"/>
</dbReference>
<keyword evidence="5" id="KW-0597">Phosphoprotein</keyword>
<keyword evidence="6 19" id="KW-0808">Transferase</keyword>
<dbReference type="SMART" id="SM00091">
    <property type="entry name" value="PAS"/>
    <property type="match status" value="1"/>
</dbReference>
<keyword evidence="8" id="KW-0547">Nucleotide-binding</keyword>
<organism evidence="19 20">
    <name type="scientific">Oceanobacillus locisalsi</name>
    <dbReference type="NCBI Taxonomy" id="546107"/>
    <lineage>
        <taxon>Bacteria</taxon>
        <taxon>Bacillati</taxon>
        <taxon>Bacillota</taxon>
        <taxon>Bacilli</taxon>
        <taxon>Bacillales</taxon>
        <taxon>Bacillaceae</taxon>
        <taxon>Oceanobacillus</taxon>
    </lineage>
</organism>
<evidence type="ECO:0000256" key="6">
    <source>
        <dbReference type="ARBA" id="ARBA00022679"/>
    </source>
</evidence>
<proteinExistence type="predicted"/>
<dbReference type="InterPro" id="IPR000700">
    <property type="entry name" value="PAS-assoc_C"/>
</dbReference>
<evidence type="ECO:0000256" key="9">
    <source>
        <dbReference type="ARBA" id="ARBA00022777"/>
    </source>
</evidence>
<sequence>MNKVGFFRSIQLKFIIIYILLLILAVQVIGSFFTDRLEEDLMNTFEASVNERVEMLSYNLEQAFTRERSEEDDSLEQEIQAIIDDVNTDNLATNIHVYDSQGGILGTNQLDGRSDIGKKSTETNVKNTLLFDQSQENRYFDPQTDSRMYVHVEPLIGNEGLSVGAVQFRASMEEVYNQIEEINNIFLQGSILAISISAILGILVARTITKPIKEMREQALIMSNGDFTQKLDVYGRDEIGQLAETFNDLNSRLKHSYATIEEERRKLSSVLSYMSDGVIATDQTGAVTLLNDAAANMIGLNPDDVIGDDLIDVLNLEEKLVDITKLPDSGSMIIDFSDEETPFIIRANFSTVVDEEEEATGYITVISDVTEQEKIEQERRDFVSNVSHELRTPLTTMKSYLEALSDGAWENKEIAPRFLDVTQKETDRMIRMVNDLLQLSKMDSDELPMHKERTEFMGYTQQVLDRYEMNLPETITLERQIPKGKSYVWMDKDKITQVFDNVITNAIKYSPEGGKVRVNLEVKRHMVIVSIQDEGMGVPYDKLDKIFDRFYRADRARTRKLGGTGLGLAITRELVEAHHGKIWAQSKDGKGTTILFTLPLMGSNRGKGK</sequence>
<dbReference type="RefSeq" id="WP_379592211.1">
    <property type="nucleotide sequence ID" value="NZ_JBHTKK010000013.1"/>
</dbReference>
<dbReference type="InterPro" id="IPR000014">
    <property type="entry name" value="PAS"/>
</dbReference>
<evidence type="ECO:0000256" key="1">
    <source>
        <dbReference type="ARBA" id="ARBA00000085"/>
    </source>
</evidence>
<evidence type="ECO:0000256" key="2">
    <source>
        <dbReference type="ARBA" id="ARBA00004651"/>
    </source>
</evidence>
<keyword evidence="4" id="KW-1003">Cell membrane</keyword>
<evidence type="ECO:0000313" key="19">
    <source>
        <dbReference type="EMBL" id="MFD1066632.1"/>
    </source>
</evidence>
<dbReference type="InterPro" id="IPR004358">
    <property type="entry name" value="Sig_transdc_His_kin-like_C"/>
</dbReference>
<dbReference type="InterPro" id="IPR049814">
    <property type="entry name" value="Resp_reg_WalK"/>
</dbReference>
<keyword evidence="11 14" id="KW-1133">Transmembrane helix</keyword>
<keyword evidence="9 19" id="KW-0418">Kinase</keyword>
<evidence type="ECO:0000256" key="11">
    <source>
        <dbReference type="ARBA" id="ARBA00022989"/>
    </source>
</evidence>
<evidence type="ECO:0000256" key="3">
    <source>
        <dbReference type="ARBA" id="ARBA00012438"/>
    </source>
</evidence>
<keyword evidence="7 14" id="KW-0812">Transmembrane</keyword>
<dbReference type="PROSITE" id="PS50113">
    <property type="entry name" value="PAC"/>
    <property type="match status" value="1"/>
</dbReference>